<evidence type="ECO:0000313" key="4">
    <source>
        <dbReference type="Proteomes" id="UP001161422"/>
    </source>
</evidence>
<sequence length="196" mass="20965">MNLFTRSINFSLALVGVLLIASVANPALAKKPKWAQKNDVSIVEFAVAASANKDEDTQFDDADDPKRGDDFDVLVAALIATGAVGLFDGTDYTVFAPNDNAFYMLTGTDNDEDAFNAAVSTFGAAGVLAVLQYHVTEGVRNSRSVKRAQQITMADGNTISFRNGLIIATNSEAEILDADNRFTDGMIHVIDTVLLP</sequence>
<feature type="signal peptide" evidence="1">
    <location>
        <begin position="1"/>
        <end position="29"/>
    </location>
</feature>
<feature type="domain" description="FAS1" evidence="2">
    <location>
        <begin position="58"/>
        <end position="194"/>
    </location>
</feature>
<gene>
    <name evidence="3" type="ORF">GCM10007895_15270</name>
</gene>
<dbReference type="InterPro" id="IPR036378">
    <property type="entry name" value="FAS1_dom_sf"/>
</dbReference>
<evidence type="ECO:0000256" key="1">
    <source>
        <dbReference type="SAM" id="SignalP"/>
    </source>
</evidence>
<name>A0AA37VVV7_9GAMM</name>
<dbReference type="RefSeq" id="WP_095505336.1">
    <property type="nucleotide sequence ID" value="NZ_BSNC01000004.1"/>
</dbReference>
<evidence type="ECO:0000313" key="3">
    <source>
        <dbReference type="EMBL" id="GLP96221.1"/>
    </source>
</evidence>
<dbReference type="GO" id="GO:0031012">
    <property type="term" value="C:extracellular matrix"/>
    <property type="evidence" value="ECO:0007669"/>
    <property type="project" value="TreeGrafter"/>
</dbReference>
<dbReference type="PANTHER" id="PTHR10900">
    <property type="entry name" value="PERIOSTIN-RELATED"/>
    <property type="match status" value="1"/>
</dbReference>
<dbReference type="Proteomes" id="UP001161422">
    <property type="component" value="Unassembled WGS sequence"/>
</dbReference>
<accession>A0AA37VVV7</accession>
<dbReference type="PANTHER" id="PTHR10900:SF77">
    <property type="entry name" value="FI19380P1"/>
    <property type="match status" value="1"/>
</dbReference>
<dbReference type="AlphaFoldDB" id="A0AA37VVV7"/>
<dbReference type="Pfam" id="PF02469">
    <property type="entry name" value="Fasciclin"/>
    <property type="match status" value="1"/>
</dbReference>
<dbReference type="GO" id="GO:0007155">
    <property type="term" value="P:cell adhesion"/>
    <property type="evidence" value="ECO:0007669"/>
    <property type="project" value="TreeGrafter"/>
</dbReference>
<dbReference type="SUPFAM" id="SSF82153">
    <property type="entry name" value="FAS1 domain"/>
    <property type="match status" value="1"/>
</dbReference>
<dbReference type="PROSITE" id="PS50213">
    <property type="entry name" value="FAS1"/>
    <property type="match status" value="1"/>
</dbReference>
<dbReference type="Gene3D" id="2.30.180.10">
    <property type="entry name" value="FAS1 domain"/>
    <property type="match status" value="1"/>
</dbReference>
<proteinExistence type="predicted"/>
<dbReference type="InterPro" id="IPR000782">
    <property type="entry name" value="FAS1_domain"/>
</dbReference>
<dbReference type="GO" id="GO:0050839">
    <property type="term" value="F:cell adhesion molecule binding"/>
    <property type="evidence" value="ECO:0007669"/>
    <property type="project" value="TreeGrafter"/>
</dbReference>
<evidence type="ECO:0000259" key="2">
    <source>
        <dbReference type="PROSITE" id="PS50213"/>
    </source>
</evidence>
<dbReference type="GO" id="GO:0030198">
    <property type="term" value="P:extracellular matrix organization"/>
    <property type="evidence" value="ECO:0007669"/>
    <property type="project" value="TreeGrafter"/>
</dbReference>
<reference evidence="3" key="1">
    <citation type="journal article" date="2014" name="Int. J. Syst. Evol. Microbiol.">
        <title>Complete genome sequence of Corynebacterium casei LMG S-19264T (=DSM 44701T), isolated from a smear-ripened cheese.</title>
        <authorList>
            <consortium name="US DOE Joint Genome Institute (JGI-PGF)"/>
            <person name="Walter F."/>
            <person name="Albersmeier A."/>
            <person name="Kalinowski J."/>
            <person name="Ruckert C."/>
        </authorList>
    </citation>
    <scope>NUCLEOTIDE SEQUENCE</scope>
    <source>
        <strain evidence="3">NBRC 101628</strain>
    </source>
</reference>
<keyword evidence="1" id="KW-0732">Signal</keyword>
<keyword evidence="4" id="KW-1185">Reference proteome</keyword>
<dbReference type="InterPro" id="IPR050904">
    <property type="entry name" value="Adhesion/Biosynth-related"/>
</dbReference>
<feature type="chain" id="PRO_5041270085" description="FAS1 domain-containing protein" evidence="1">
    <location>
        <begin position="30"/>
        <end position="196"/>
    </location>
</feature>
<comment type="caution">
    <text evidence="3">The sequence shown here is derived from an EMBL/GenBank/DDBJ whole genome shotgun (WGS) entry which is preliminary data.</text>
</comment>
<reference evidence="3" key="2">
    <citation type="submission" date="2023-01" db="EMBL/GenBank/DDBJ databases">
        <title>Draft genome sequence of Paraferrimonas sedimenticola strain NBRC 101628.</title>
        <authorList>
            <person name="Sun Q."/>
            <person name="Mori K."/>
        </authorList>
    </citation>
    <scope>NUCLEOTIDE SEQUENCE</scope>
    <source>
        <strain evidence="3">NBRC 101628</strain>
    </source>
</reference>
<dbReference type="EMBL" id="BSNC01000004">
    <property type="protein sequence ID" value="GLP96221.1"/>
    <property type="molecule type" value="Genomic_DNA"/>
</dbReference>
<dbReference type="SMART" id="SM00554">
    <property type="entry name" value="FAS1"/>
    <property type="match status" value="1"/>
</dbReference>
<protein>
    <recommendedName>
        <fullName evidence="2">FAS1 domain-containing protein</fullName>
    </recommendedName>
</protein>
<dbReference type="GO" id="GO:0005615">
    <property type="term" value="C:extracellular space"/>
    <property type="evidence" value="ECO:0007669"/>
    <property type="project" value="TreeGrafter"/>
</dbReference>
<organism evidence="3 4">
    <name type="scientific">Paraferrimonas sedimenticola</name>
    <dbReference type="NCBI Taxonomy" id="375674"/>
    <lineage>
        <taxon>Bacteria</taxon>
        <taxon>Pseudomonadati</taxon>
        <taxon>Pseudomonadota</taxon>
        <taxon>Gammaproteobacteria</taxon>
        <taxon>Alteromonadales</taxon>
        <taxon>Ferrimonadaceae</taxon>
        <taxon>Paraferrimonas</taxon>
    </lineage>
</organism>